<reference evidence="6" key="1">
    <citation type="submission" date="2024-07" db="EMBL/GenBank/DDBJ databases">
        <authorList>
            <person name="fu j."/>
        </authorList>
    </citation>
    <scope>NUCLEOTIDE SEQUENCE</scope>
    <source>
        <strain evidence="6">P10A9</strain>
    </source>
</reference>
<evidence type="ECO:0000256" key="3">
    <source>
        <dbReference type="ARBA" id="ARBA00022723"/>
    </source>
</evidence>
<dbReference type="GO" id="GO:0046872">
    <property type="term" value="F:metal ion binding"/>
    <property type="evidence" value="ECO:0007669"/>
    <property type="project" value="UniProtKB-KW"/>
</dbReference>
<dbReference type="PANTHER" id="PTHR42953">
    <property type="entry name" value="HIGH-AFFINITY ZINC UPTAKE SYSTEM PROTEIN ZNUA-RELATED"/>
    <property type="match status" value="1"/>
</dbReference>
<sequence length="325" mass="33211">MRSFTASLAKARPSVIGVVAAAAVLGLAACAPGATTGSSSAGAGGAIAVVASTNVYGDLAKAVGRDRVSVTAMISKASQDPHSYEATSQDRLAVSKAKLVIENGGGYDPFLDTLAREGKVGPDSIITAVQIAGLEQQGSTGTASTASGQAHASYNEHVWYDVAAMRKITAAVADRLAQLDPSGKGTFEAQAKAVDTRLAALEGQIAGLKAHAASKKVAVTEPVPLYLLEAAGLTNATPEAFTSAVEEGQDVPPAVLKEMLDLVGSRDVAMLAYNPQTASPQTEQLRKAAESAKVPVVDFTETVPEGTGYLDWMQSNVDALGKALS</sequence>
<dbReference type="RefSeq" id="WP_369044822.1">
    <property type="nucleotide sequence ID" value="NZ_CP163302.1"/>
</dbReference>
<feature type="chain" id="PRO_5044241551" evidence="5">
    <location>
        <begin position="34"/>
        <end position="325"/>
    </location>
</feature>
<dbReference type="InterPro" id="IPR006127">
    <property type="entry name" value="ZnuA-like"/>
</dbReference>
<dbReference type="PANTHER" id="PTHR42953:SF1">
    <property type="entry name" value="METAL-BINDING PROTEIN HI_0362-RELATED"/>
    <property type="match status" value="1"/>
</dbReference>
<dbReference type="EMBL" id="CP163302">
    <property type="protein sequence ID" value="XDP43992.1"/>
    <property type="molecule type" value="Genomic_DNA"/>
</dbReference>
<dbReference type="AlphaFoldDB" id="A0AB39L118"/>
<organism evidence="6">
    <name type="scientific">Sinomonas puerhi</name>
    <dbReference type="NCBI Taxonomy" id="3238584"/>
    <lineage>
        <taxon>Bacteria</taxon>
        <taxon>Bacillati</taxon>
        <taxon>Actinomycetota</taxon>
        <taxon>Actinomycetes</taxon>
        <taxon>Micrococcales</taxon>
        <taxon>Micrococcaceae</taxon>
        <taxon>Sinomonas</taxon>
    </lineage>
</organism>
<comment type="subcellular location">
    <subcellularLocation>
        <location evidence="1">Cell envelope</location>
    </subcellularLocation>
</comment>
<dbReference type="GO" id="GO:0030001">
    <property type="term" value="P:metal ion transport"/>
    <property type="evidence" value="ECO:0007669"/>
    <property type="project" value="InterPro"/>
</dbReference>
<keyword evidence="2" id="KW-0813">Transport</keyword>
<evidence type="ECO:0000313" key="6">
    <source>
        <dbReference type="EMBL" id="XDP43992.1"/>
    </source>
</evidence>
<keyword evidence="3" id="KW-0479">Metal-binding</keyword>
<dbReference type="InterPro" id="IPR050492">
    <property type="entry name" value="Bact_metal-bind_prot9"/>
</dbReference>
<gene>
    <name evidence="6" type="ORF">AB5L97_11915</name>
</gene>
<dbReference type="Pfam" id="PF01297">
    <property type="entry name" value="ZnuA"/>
    <property type="match status" value="1"/>
</dbReference>
<dbReference type="SUPFAM" id="SSF53807">
    <property type="entry name" value="Helical backbone' metal receptor"/>
    <property type="match status" value="1"/>
</dbReference>
<dbReference type="KEGG" id="spue:AB5L97_11915"/>
<accession>A0AB39L118</accession>
<name>A0AB39L118_9MICC</name>
<protein>
    <submittedName>
        <fullName evidence="6">Zinc ABC transporter substrate-binding protein</fullName>
    </submittedName>
</protein>
<evidence type="ECO:0000256" key="1">
    <source>
        <dbReference type="ARBA" id="ARBA00004196"/>
    </source>
</evidence>
<keyword evidence="4 5" id="KW-0732">Signal</keyword>
<evidence type="ECO:0000256" key="2">
    <source>
        <dbReference type="ARBA" id="ARBA00022448"/>
    </source>
</evidence>
<dbReference type="Gene3D" id="3.40.50.1980">
    <property type="entry name" value="Nitrogenase molybdenum iron protein domain"/>
    <property type="match status" value="2"/>
</dbReference>
<dbReference type="GO" id="GO:0030313">
    <property type="term" value="C:cell envelope"/>
    <property type="evidence" value="ECO:0007669"/>
    <property type="project" value="UniProtKB-SubCell"/>
</dbReference>
<dbReference type="PROSITE" id="PS51257">
    <property type="entry name" value="PROKAR_LIPOPROTEIN"/>
    <property type="match status" value="1"/>
</dbReference>
<evidence type="ECO:0000256" key="5">
    <source>
        <dbReference type="SAM" id="SignalP"/>
    </source>
</evidence>
<evidence type="ECO:0000256" key="4">
    <source>
        <dbReference type="ARBA" id="ARBA00022729"/>
    </source>
</evidence>
<feature type="signal peptide" evidence="5">
    <location>
        <begin position="1"/>
        <end position="33"/>
    </location>
</feature>
<proteinExistence type="predicted"/>